<dbReference type="InterPro" id="IPR011050">
    <property type="entry name" value="Pectin_lyase_fold/virulence"/>
</dbReference>
<gene>
    <name evidence="2" type="ORF">AB5J51_02780</name>
</gene>
<name>A0AB39XVY8_9ACTN</name>
<feature type="chain" id="PRO_5044330233" evidence="1">
    <location>
        <begin position="28"/>
        <end position="462"/>
    </location>
</feature>
<reference evidence="2" key="1">
    <citation type="submission" date="2024-08" db="EMBL/GenBank/DDBJ databases">
        <authorList>
            <person name="Yu S.T."/>
        </authorList>
    </citation>
    <scope>NUCLEOTIDE SEQUENCE</scope>
    <source>
        <strain evidence="2">R33</strain>
    </source>
</reference>
<sequence>MSRRHVSAVLGLVAGALVAVPAPAAHAATVQVRCSVPDLVAAINAANGSPGPDTLQLAHNCTYKLTSPDPVNPGNGLPVITSEITVDGRGATIRREERGSKVPKFRILFVGPTGNLTLTRTTISGGFATDCPAFPDPPGVACGGGISNSGTMRVTRSKFVGNTSKSDVFAQGGGIDNPGTGSVSETEVTGNHVIYSGSAIGGLAAGGAIANDGPLTVSGSRLTGNTATVTEDTQSVAFGAGIISFAETTIQNTVISKNRSFAPGGIARATVSNGIPEPGRLTVTGGAISDNTSDAPHGIAQGGGIANNSLMTVRGVKISGNRVVAENGTARGAGIRMGPFGTLDLTDSHITGNTANALNGTAQGGGLDNPDGGTLTAKRNKVLRNTVTAKGGTAQGGGLYHAGGTTGLGTTTLEENTITHNRAGDGGGIFKASGILTLNGDVIRENRPNNCSPAGAVPGCTG</sequence>
<evidence type="ECO:0000313" key="2">
    <source>
        <dbReference type="EMBL" id="XDV61937.1"/>
    </source>
</evidence>
<dbReference type="RefSeq" id="WP_369776678.1">
    <property type="nucleotide sequence ID" value="NZ_CP165727.1"/>
</dbReference>
<keyword evidence="1" id="KW-0732">Signal</keyword>
<evidence type="ECO:0000256" key="1">
    <source>
        <dbReference type="SAM" id="SignalP"/>
    </source>
</evidence>
<dbReference type="SUPFAM" id="SSF51126">
    <property type="entry name" value="Pectin lyase-like"/>
    <property type="match status" value="1"/>
</dbReference>
<accession>A0AB39XVY8</accession>
<feature type="signal peptide" evidence="1">
    <location>
        <begin position="1"/>
        <end position="27"/>
    </location>
</feature>
<proteinExistence type="predicted"/>
<organism evidence="2">
    <name type="scientific">Streptomyces sp. R33</name>
    <dbReference type="NCBI Taxonomy" id="3238629"/>
    <lineage>
        <taxon>Bacteria</taxon>
        <taxon>Bacillati</taxon>
        <taxon>Actinomycetota</taxon>
        <taxon>Actinomycetes</taxon>
        <taxon>Kitasatosporales</taxon>
        <taxon>Streptomycetaceae</taxon>
        <taxon>Streptomyces</taxon>
    </lineage>
</organism>
<dbReference type="AlphaFoldDB" id="A0AB39XVY8"/>
<protein>
    <submittedName>
        <fullName evidence="2">Uncharacterized protein</fullName>
    </submittedName>
</protein>
<dbReference type="EMBL" id="CP165727">
    <property type="protein sequence ID" value="XDV61937.1"/>
    <property type="molecule type" value="Genomic_DNA"/>
</dbReference>